<reference evidence="1 2" key="2">
    <citation type="journal article" date="2017" name="Nature">
        <title>The Apostasia genome and the evolution of orchids.</title>
        <authorList>
            <person name="Zhang G.Q."/>
            <person name="Liu K.W."/>
            <person name="Li Z."/>
            <person name="Lohaus R."/>
            <person name="Hsiao Y.Y."/>
            <person name="Niu S.C."/>
            <person name="Wang J.Y."/>
            <person name="Lin Y.C."/>
            <person name="Xu Q."/>
            <person name="Chen L.J."/>
            <person name="Yoshida K."/>
            <person name="Fujiwara S."/>
            <person name="Wang Z.W."/>
            <person name="Zhang Y.Q."/>
            <person name="Mitsuda N."/>
            <person name="Wang M."/>
            <person name="Liu G.H."/>
            <person name="Pecoraro L."/>
            <person name="Huang H.X."/>
            <person name="Xiao X.J."/>
            <person name="Lin M."/>
            <person name="Wu X.Y."/>
            <person name="Wu W.L."/>
            <person name="Chen Y.Y."/>
            <person name="Chang S.B."/>
            <person name="Sakamoto S."/>
            <person name="Ohme-Takagi M."/>
            <person name="Yagi M."/>
            <person name="Zeng S.J."/>
            <person name="Shen C.Y."/>
            <person name="Yeh C.M."/>
            <person name="Luo Y.B."/>
            <person name="Tsai W.C."/>
            <person name="Van de Peer Y."/>
            <person name="Liu Z.J."/>
        </authorList>
    </citation>
    <scope>NUCLEOTIDE SEQUENCE [LARGE SCALE GENOMIC DNA]</scope>
    <source>
        <tissue evidence="1">The whole plant</tissue>
    </source>
</reference>
<accession>A0A2I0VP94</accession>
<sequence>MNLDAYKWLAFFAKSTKPDSFGFLRAGSHLFVKSMKESLKLRRDSAMVHLCSLKFPEIFSFLICDVDVRYLS</sequence>
<evidence type="ECO:0000313" key="2">
    <source>
        <dbReference type="Proteomes" id="UP000233837"/>
    </source>
</evidence>
<keyword evidence="2" id="KW-1185">Reference proteome</keyword>
<organism evidence="1 2">
    <name type="scientific">Dendrobium catenatum</name>
    <dbReference type="NCBI Taxonomy" id="906689"/>
    <lineage>
        <taxon>Eukaryota</taxon>
        <taxon>Viridiplantae</taxon>
        <taxon>Streptophyta</taxon>
        <taxon>Embryophyta</taxon>
        <taxon>Tracheophyta</taxon>
        <taxon>Spermatophyta</taxon>
        <taxon>Magnoliopsida</taxon>
        <taxon>Liliopsida</taxon>
        <taxon>Asparagales</taxon>
        <taxon>Orchidaceae</taxon>
        <taxon>Epidendroideae</taxon>
        <taxon>Malaxideae</taxon>
        <taxon>Dendrobiinae</taxon>
        <taxon>Dendrobium</taxon>
    </lineage>
</organism>
<reference evidence="1 2" key="1">
    <citation type="journal article" date="2016" name="Sci. Rep.">
        <title>The Dendrobium catenatum Lindl. genome sequence provides insights into polysaccharide synthase, floral development and adaptive evolution.</title>
        <authorList>
            <person name="Zhang G.Q."/>
            <person name="Xu Q."/>
            <person name="Bian C."/>
            <person name="Tsai W.C."/>
            <person name="Yeh C.M."/>
            <person name="Liu K.W."/>
            <person name="Yoshida K."/>
            <person name="Zhang L.S."/>
            <person name="Chang S.B."/>
            <person name="Chen F."/>
            <person name="Shi Y."/>
            <person name="Su Y.Y."/>
            <person name="Zhang Y.Q."/>
            <person name="Chen L.J."/>
            <person name="Yin Y."/>
            <person name="Lin M."/>
            <person name="Huang H."/>
            <person name="Deng H."/>
            <person name="Wang Z.W."/>
            <person name="Zhu S.L."/>
            <person name="Zhao X."/>
            <person name="Deng C."/>
            <person name="Niu S.C."/>
            <person name="Huang J."/>
            <person name="Wang M."/>
            <person name="Liu G.H."/>
            <person name="Yang H.J."/>
            <person name="Xiao X.J."/>
            <person name="Hsiao Y.Y."/>
            <person name="Wu W.L."/>
            <person name="Chen Y.Y."/>
            <person name="Mitsuda N."/>
            <person name="Ohme-Takagi M."/>
            <person name="Luo Y.B."/>
            <person name="Van de Peer Y."/>
            <person name="Liu Z.J."/>
        </authorList>
    </citation>
    <scope>NUCLEOTIDE SEQUENCE [LARGE SCALE GENOMIC DNA]</scope>
    <source>
        <tissue evidence="1">The whole plant</tissue>
    </source>
</reference>
<name>A0A2I0VP94_9ASPA</name>
<gene>
    <name evidence="1" type="ORF">MA16_Dca015923</name>
</gene>
<protein>
    <submittedName>
        <fullName evidence="1">Uncharacterized protein</fullName>
    </submittedName>
</protein>
<dbReference type="EMBL" id="KZ503374">
    <property type="protein sequence ID" value="PKU65212.1"/>
    <property type="molecule type" value="Genomic_DNA"/>
</dbReference>
<dbReference type="AlphaFoldDB" id="A0A2I0VP94"/>
<dbReference type="Proteomes" id="UP000233837">
    <property type="component" value="Unassembled WGS sequence"/>
</dbReference>
<evidence type="ECO:0000313" key="1">
    <source>
        <dbReference type="EMBL" id="PKU65212.1"/>
    </source>
</evidence>
<proteinExistence type="predicted"/>